<organism evidence="1 2">
    <name type="scientific">Datura stramonium</name>
    <name type="common">Jimsonweed</name>
    <name type="synonym">Common thornapple</name>
    <dbReference type="NCBI Taxonomy" id="4076"/>
    <lineage>
        <taxon>Eukaryota</taxon>
        <taxon>Viridiplantae</taxon>
        <taxon>Streptophyta</taxon>
        <taxon>Embryophyta</taxon>
        <taxon>Tracheophyta</taxon>
        <taxon>Spermatophyta</taxon>
        <taxon>Magnoliopsida</taxon>
        <taxon>eudicotyledons</taxon>
        <taxon>Gunneridae</taxon>
        <taxon>Pentapetalae</taxon>
        <taxon>asterids</taxon>
        <taxon>lamiids</taxon>
        <taxon>Solanales</taxon>
        <taxon>Solanaceae</taxon>
        <taxon>Solanoideae</taxon>
        <taxon>Datureae</taxon>
        <taxon>Datura</taxon>
    </lineage>
</organism>
<reference evidence="1 2" key="1">
    <citation type="journal article" date="2021" name="BMC Genomics">
        <title>Datura genome reveals duplications of psychoactive alkaloid biosynthetic genes and high mutation rate following tissue culture.</title>
        <authorList>
            <person name="Rajewski A."/>
            <person name="Carter-House D."/>
            <person name="Stajich J."/>
            <person name="Litt A."/>
        </authorList>
    </citation>
    <scope>NUCLEOTIDE SEQUENCE [LARGE SCALE GENOMIC DNA]</scope>
    <source>
        <strain evidence="1">AR-01</strain>
    </source>
</reference>
<dbReference type="EMBL" id="JACEIK010013032">
    <property type="protein sequence ID" value="MCE3216323.1"/>
    <property type="molecule type" value="Genomic_DNA"/>
</dbReference>
<proteinExistence type="predicted"/>
<sequence>LRRKKLWFPTGSTIGGGDDGLTGISTGPRACCSLPFWRYSRERKMKFIALHGIDSILRARFIA</sequence>
<evidence type="ECO:0000313" key="2">
    <source>
        <dbReference type="Proteomes" id="UP000823775"/>
    </source>
</evidence>
<protein>
    <submittedName>
        <fullName evidence="1">Uncharacterized protein</fullName>
    </submittedName>
</protein>
<comment type="caution">
    <text evidence="1">The sequence shown here is derived from an EMBL/GenBank/DDBJ whole genome shotgun (WGS) entry which is preliminary data.</text>
</comment>
<accession>A0ABS8WYP4</accession>
<name>A0ABS8WYP4_DATST</name>
<gene>
    <name evidence="1" type="ORF">HAX54_006132</name>
</gene>
<feature type="non-terminal residue" evidence="1">
    <location>
        <position position="1"/>
    </location>
</feature>
<dbReference type="Proteomes" id="UP000823775">
    <property type="component" value="Unassembled WGS sequence"/>
</dbReference>
<keyword evidence="2" id="KW-1185">Reference proteome</keyword>
<evidence type="ECO:0000313" key="1">
    <source>
        <dbReference type="EMBL" id="MCE3216323.1"/>
    </source>
</evidence>